<name>A0A2S4PY38_9PEZI</name>
<dbReference type="Gene3D" id="1.10.238.200">
    <property type="entry name" value="Cullin, PONY binding domain"/>
    <property type="match status" value="1"/>
</dbReference>
<keyword evidence="5" id="KW-1185">Reference proteome</keyword>
<dbReference type="Pfam" id="PF03556">
    <property type="entry name" value="Cullin_binding"/>
    <property type="match status" value="1"/>
</dbReference>
<dbReference type="OrthoDB" id="27198at2759"/>
<evidence type="ECO:0000313" key="5">
    <source>
        <dbReference type="Proteomes" id="UP000237438"/>
    </source>
</evidence>
<dbReference type="PANTHER" id="PTHR12281">
    <property type="entry name" value="RP42 RELATED"/>
    <property type="match status" value="1"/>
</dbReference>
<dbReference type="PROSITE" id="PS51229">
    <property type="entry name" value="DCUN1"/>
    <property type="match status" value="1"/>
</dbReference>
<dbReference type="Pfam" id="PF14555">
    <property type="entry name" value="UBA_4"/>
    <property type="match status" value="1"/>
</dbReference>
<feature type="domain" description="DCUN1" evidence="3">
    <location>
        <begin position="61"/>
        <end position="255"/>
    </location>
</feature>
<gene>
    <name evidence="4" type="ORF">EPUL_000438</name>
</gene>
<evidence type="ECO:0000259" key="3">
    <source>
        <dbReference type="PROSITE" id="PS51229"/>
    </source>
</evidence>
<dbReference type="GO" id="GO:0031624">
    <property type="term" value="F:ubiquitin conjugating enzyme binding"/>
    <property type="evidence" value="ECO:0007669"/>
    <property type="project" value="TreeGrafter"/>
</dbReference>
<dbReference type="SUPFAM" id="SSF46934">
    <property type="entry name" value="UBA-like"/>
    <property type="match status" value="1"/>
</dbReference>
<dbReference type="InterPro" id="IPR014764">
    <property type="entry name" value="DCN-prot"/>
</dbReference>
<proteinExistence type="predicted"/>
<reference evidence="4 5" key="1">
    <citation type="submission" date="2017-10" db="EMBL/GenBank/DDBJ databases">
        <title>Development of genomic resources for the powdery mildew, Erysiphe pulchra.</title>
        <authorList>
            <person name="Wadl P.A."/>
            <person name="Mack B.M."/>
            <person name="Moore G."/>
            <person name="Beltz S.B."/>
        </authorList>
    </citation>
    <scope>NUCLEOTIDE SEQUENCE [LARGE SCALE GENOMIC DNA]</scope>
    <source>
        <strain evidence="4">Cflorida</strain>
    </source>
</reference>
<dbReference type="Gene3D" id="1.10.238.10">
    <property type="entry name" value="EF-hand"/>
    <property type="match status" value="1"/>
</dbReference>
<accession>A0A2S4PY38</accession>
<organism evidence="4 5">
    <name type="scientific">Erysiphe pulchra</name>
    <dbReference type="NCBI Taxonomy" id="225359"/>
    <lineage>
        <taxon>Eukaryota</taxon>
        <taxon>Fungi</taxon>
        <taxon>Dikarya</taxon>
        <taxon>Ascomycota</taxon>
        <taxon>Pezizomycotina</taxon>
        <taxon>Leotiomycetes</taxon>
        <taxon>Erysiphales</taxon>
        <taxon>Erysiphaceae</taxon>
        <taxon>Erysiphe</taxon>
    </lineage>
</organism>
<evidence type="ECO:0000256" key="2">
    <source>
        <dbReference type="RuleBase" id="RU410713"/>
    </source>
</evidence>
<evidence type="ECO:0000313" key="4">
    <source>
        <dbReference type="EMBL" id="POS86935.1"/>
    </source>
</evidence>
<comment type="function">
    <text evidence="2">Neddylation of cullins play an essential role in the regulation of SCF-type complexes activity.</text>
</comment>
<dbReference type="GO" id="GO:0097602">
    <property type="term" value="F:cullin family protein binding"/>
    <property type="evidence" value="ECO:0007669"/>
    <property type="project" value="TreeGrafter"/>
</dbReference>
<keyword evidence="1" id="KW-0833">Ubl conjugation pathway</keyword>
<dbReference type="Gene3D" id="1.10.8.10">
    <property type="entry name" value="DNA helicase RuvA subunit, C-terminal domain"/>
    <property type="match status" value="1"/>
</dbReference>
<dbReference type="GO" id="GO:0032182">
    <property type="term" value="F:ubiquitin-like protein binding"/>
    <property type="evidence" value="ECO:0007669"/>
    <property type="project" value="TreeGrafter"/>
</dbReference>
<dbReference type="Proteomes" id="UP000237438">
    <property type="component" value="Unassembled WGS sequence"/>
</dbReference>
<comment type="caution">
    <text evidence="4">The sequence shown here is derived from an EMBL/GenBank/DDBJ whole genome shotgun (WGS) entry which is preliminary data.</text>
</comment>
<dbReference type="PANTHER" id="PTHR12281:SF31">
    <property type="entry name" value="DCN1-LIKE PROTEIN 3"/>
    <property type="match status" value="1"/>
</dbReference>
<sequence length="255" mass="29115">MSSRTTQKNLVTEFIALTGASEKVAQRFLKAAAWRSDIAADKYGSHFNTIFLLALRGYQIINGAPLSNTCDSSNLHTDPKYEKDTLGVDGVMRYLQDLGVNLETAEIFIPLEIVQAPGLGEINKSGFVNGWLAVGSCEQISKQKNYVSSQIQLMSKDMTLFKRVYRHAFFASKESSQKAIPLENAIVYWSLLFNSKARRWATNSVDWLHLWIEYLQQNWNKTVNKDMWNQTFEFYQKSIVDEKLSFWSEDGAWPG</sequence>
<protein>
    <recommendedName>
        <fullName evidence="2">Defective in cullin neddylation protein</fullName>
    </recommendedName>
</protein>
<dbReference type="GO" id="GO:0000151">
    <property type="term" value="C:ubiquitin ligase complex"/>
    <property type="evidence" value="ECO:0007669"/>
    <property type="project" value="TreeGrafter"/>
</dbReference>
<dbReference type="InterPro" id="IPR042460">
    <property type="entry name" value="DCN1-like_PONY"/>
</dbReference>
<dbReference type="EMBL" id="PEDP01000221">
    <property type="protein sequence ID" value="POS86935.1"/>
    <property type="molecule type" value="Genomic_DNA"/>
</dbReference>
<dbReference type="AlphaFoldDB" id="A0A2S4PY38"/>
<evidence type="ECO:0000256" key="1">
    <source>
        <dbReference type="ARBA" id="ARBA00022786"/>
    </source>
</evidence>
<dbReference type="STRING" id="225359.A0A2S4PY38"/>
<feature type="non-terminal residue" evidence="4">
    <location>
        <position position="255"/>
    </location>
</feature>
<dbReference type="InterPro" id="IPR009060">
    <property type="entry name" value="UBA-like_sf"/>
</dbReference>
<dbReference type="InterPro" id="IPR005176">
    <property type="entry name" value="PONY_dom"/>
</dbReference>
<dbReference type="GO" id="GO:0045116">
    <property type="term" value="P:protein neddylation"/>
    <property type="evidence" value="ECO:0007669"/>
    <property type="project" value="TreeGrafter"/>
</dbReference>